<proteinExistence type="evidence at transcript level"/>
<comment type="caution">
    <text evidence="5">The sequence shown here is derived from an EMBL/GenBank/DDBJ whole genome shotgun (WGS) entry which is preliminary data.</text>
</comment>
<comment type="subcellular location">
    <subcellularLocation>
        <location evidence="1 4">Spore core</location>
    </subcellularLocation>
</comment>
<comment type="induction">
    <text evidence="4">Expressed only in the forespore compartment of sporulating cells.</text>
</comment>
<evidence type="ECO:0000313" key="5">
    <source>
        <dbReference type="EMBL" id="MFD2616725.1"/>
    </source>
</evidence>
<keyword evidence="6" id="KW-1185">Reference proteome</keyword>
<gene>
    <name evidence="4" type="primary">sspH</name>
    <name evidence="5" type="ORF">ACFSTF_05310</name>
</gene>
<evidence type="ECO:0000313" key="6">
    <source>
        <dbReference type="Proteomes" id="UP001597458"/>
    </source>
</evidence>
<dbReference type="HAMAP" id="MF_00667">
    <property type="entry name" value="SspH"/>
    <property type="match status" value="1"/>
</dbReference>
<organism evidence="5 6">
    <name type="scientific">Terrilactibacillus laevilacticus</name>
    <dbReference type="NCBI Taxonomy" id="1380157"/>
    <lineage>
        <taxon>Bacteria</taxon>
        <taxon>Bacillati</taxon>
        <taxon>Bacillota</taxon>
        <taxon>Bacilli</taxon>
        <taxon>Bacillales</taxon>
        <taxon>Bacillaceae</taxon>
        <taxon>Terrilactibacillus</taxon>
    </lineage>
</organism>
<evidence type="ECO:0000256" key="1">
    <source>
        <dbReference type="ARBA" id="ARBA00004288"/>
    </source>
</evidence>
<comment type="similarity">
    <text evidence="2 4">Belongs to the SspH family.</text>
</comment>
<reference evidence="6" key="1">
    <citation type="journal article" date="2019" name="Int. J. Syst. Evol. Microbiol.">
        <title>The Global Catalogue of Microorganisms (GCM) 10K type strain sequencing project: providing services to taxonomists for standard genome sequencing and annotation.</title>
        <authorList>
            <consortium name="The Broad Institute Genomics Platform"/>
            <consortium name="The Broad Institute Genome Sequencing Center for Infectious Disease"/>
            <person name="Wu L."/>
            <person name="Ma J."/>
        </authorList>
    </citation>
    <scope>NUCLEOTIDE SEQUENCE [LARGE SCALE GENOMIC DNA]</scope>
    <source>
        <strain evidence="6">TISTR 2241</strain>
    </source>
</reference>
<dbReference type="Proteomes" id="UP001597458">
    <property type="component" value="Unassembled WGS sequence"/>
</dbReference>
<dbReference type="NCBIfam" id="TIGR02861">
    <property type="entry name" value="SASP_H"/>
    <property type="match status" value="1"/>
</dbReference>
<sequence>MNIQRANEISTSPIMADVTYQGTPIYIQAVNDENKTARIFPLDKPENEQTVPLSSLIENEK</sequence>
<dbReference type="EMBL" id="JBHUMR010000008">
    <property type="protein sequence ID" value="MFD2616725.1"/>
    <property type="molecule type" value="Genomic_DNA"/>
</dbReference>
<dbReference type="InterPro" id="IPR012610">
    <property type="entry name" value="SASP_SspH"/>
</dbReference>
<dbReference type="RefSeq" id="WP_141189560.1">
    <property type="nucleotide sequence ID" value="NZ_JBHUMR010000008.1"/>
</dbReference>
<evidence type="ECO:0000256" key="4">
    <source>
        <dbReference type="HAMAP-Rule" id="MF_00667"/>
    </source>
</evidence>
<dbReference type="Pfam" id="PF08141">
    <property type="entry name" value="SspH"/>
    <property type="match status" value="1"/>
</dbReference>
<evidence type="ECO:0000256" key="2">
    <source>
        <dbReference type="ARBA" id="ARBA00006573"/>
    </source>
</evidence>
<name>A0ABW5PPC8_9BACI</name>
<evidence type="ECO:0000256" key="3">
    <source>
        <dbReference type="ARBA" id="ARBA00022969"/>
    </source>
</evidence>
<accession>A0ABW5PPC8</accession>
<protein>
    <recommendedName>
        <fullName evidence="4">Small, acid-soluble spore protein H</fullName>
        <shortName evidence="4">SASP H</shortName>
    </recommendedName>
</protein>
<dbReference type="NCBIfam" id="NF002867">
    <property type="entry name" value="PRK03174.1"/>
    <property type="match status" value="1"/>
</dbReference>
<keyword evidence="3 4" id="KW-0749">Sporulation</keyword>